<accession>A0A418PPS9</accession>
<gene>
    <name evidence="1" type="ORF">D0X99_14845</name>
</gene>
<dbReference type="Proteomes" id="UP000283522">
    <property type="component" value="Unassembled WGS sequence"/>
</dbReference>
<dbReference type="OrthoDB" id="1352863at2"/>
<reference evidence="1 2" key="1">
    <citation type="submission" date="2018-09" db="EMBL/GenBank/DDBJ databases">
        <authorList>
            <person name="Wang X."/>
            <person name="Du Z."/>
        </authorList>
    </citation>
    <scope>NUCLEOTIDE SEQUENCE [LARGE SCALE GENOMIC DNA]</scope>
    <source>
        <strain evidence="1 2">N3</strain>
    </source>
</reference>
<evidence type="ECO:0000313" key="1">
    <source>
        <dbReference type="EMBL" id="RIW14076.1"/>
    </source>
</evidence>
<comment type="caution">
    <text evidence="1">The sequence shown here is derived from an EMBL/GenBank/DDBJ whole genome shotgun (WGS) entry which is preliminary data.</text>
</comment>
<dbReference type="RefSeq" id="WP_119478619.1">
    <property type="nucleotide sequence ID" value="NZ_QXML01000007.1"/>
</dbReference>
<protein>
    <submittedName>
        <fullName evidence="1">Uncharacterized protein</fullName>
    </submittedName>
</protein>
<sequence>MNSIPNPWFTTYSDQAALVKDGTQITTQFISDIHQIKADLPFDVQVIINTTPSLVFFDPATKTVNLPFWDQLGSDSIGFFSQMGGSDAAGKTLFGLFFNGFYLPHELGHGLQFFAKGDEKGSYKNEYFANQVGLTWWRMHQEIDQLEKCYAFAQHIVGILPDPVPKGMSIEQYFNENYDKVSSDPYIYGYMQFNQFIQIYEDKTLPDFVTLVRDYINSCTS</sequence>
<name>A0A418PPS9_9BACT</name>
<dbReference type="EMBL" id="QXML01000007">
    <property type="protein sequence ID" value="RIW14076.1"/>
    <property type="molecule type" value="Genomic_DNA"/>
</dbReference>
<organism evidence="1 2">
    <name type="scientific">Algoriphagus lacus</name>
    <dbReference type="NCBI Taxonomy" id="2056311"/>
    <lineage>
        <taxon>Bacteria</taxon>
        <taxon>Pseudomonadati</taxon>
        <taxon>Bacteroidota</taxon>
        <taxon>Cytophagia</taxon>
        <taxon>Cytophagales</taxon>
        <taxon>Cyclobacteriaceae</taxon>
        <taxon>Algoriphagus</taxon>
    </lineage>
</organism>
<keyword evidence="2" id="KW-1185">Reference proteome</keyword>
<evidence type="ECO:0000313" key="2">
    <source>
        <dbReference type="Proteomes" id="UP000283522"/>
    </source>
</evidence>
<proteinExistence type="predicted"/>
<dbReference type="AlphaFoldDB" id="A0A418PPS9"/>